<feature type="transmembrane region" description="Helical" evidence="1">
    <location>
        <begin position="519"/>
        <end position="539"/>
    </location>
</feature>
<feature type="transmembrane region" description="Helical" evidence="1">
    <location>
        <begin position="1488"/>
        <end position="1513"/>
    </location>
</feature>
<feature type="transmembrane region" description="Helical" evidence="1">
    <location>
        <begin position="706"/>
        <end position="728"/>
    </location>
</feature>
<organism evidence="2 3">
    <name type="scientific">Phytophthora citrophthora</name>
    <dbReference type="NCBI Taxonomy" id="4793"/>
    <lineage>
        <taxon>Eukaryota</taxon>
        <taxon>Sar</taxon>
        <taxon>Stramenopiles</taxon>
        <taxon>Oomycota</taxon>
        <taxon>Peronosporomycetes</taxon>
        <taxon>Peronosporales</taxon>
        <taxon>Peronosporaceae</taxon>
        <taxon>Phytophthora</taxon>
    </lineage>
</organism>
<keyword evidence="1" id="KW-0472">Membrane</keyword>
<feature type="transmembrane region" description="Helical" evidence="1">
    <location>
        <begin position="176"/>
        <end position="198"/>
    </location>
</feature>
<feature type="transmembrane region" description="Helical" evidence="1">
    <location>
        <begin position="1122"/>
        <end position="1147"/>
    </location>
</feature>
<keyword evidence="3" id="KW-1185">Reference proteome</keyword>
<protein>
    <submittedName>
        <fullName evidence="2">Uncharacterized protein</fullName>
    </submittedName>
</protein>
<feature type="transmembrane region" description="Helical" evidence="1">
    <location>
        <begin position="1035"/>
        <end position="1055"/>
    </location>
</feature>
<feature type="transmembrane region" description="Helical" evidence="1">
    <location>
        <begin position="643"/>
        <end position="667"/>
    </location>
</feature>
<feature type="transmembrane region" description="Helical" evidence="1">
    <location>
        <begin position="1159"/>
        <end position="1183"/>
    </location>
</feature>
<feature type="transmembrane region" description="Helical" evidence="1">
    <location>
        <begin position="76"/>
        <end position="101"/>
    </location>
</feature>
<feature type="transmembrane region" description="Helical" evidence="1">
    <location>
        <begin position="673"/>
        <end position="694"/>
    </location>
</feature>
<feature type="transmembrane region" description="Helical" evidence="1">
    <location>
        <begin position="44"/>
        <end position="64"/>
    </location>
</feature>
<evidence type="ECO:0000256" key="1">
    <source>
        <dbReference type="SAM" id="Phobius"/>
    </source>
</evidence>
<evidence type="ECO:0000313" key="2">
    <source>
        <dbReference type="EMBL" id="KAK1948513.1"/>
    </source>
</evidence>
<accession>A0AAD9H2H9</accession>
<dbReference type="Proteomes" id="UP001259832">
    <property type="component" value="Unassembled WGS sequence"/>
</dbReference>
<feature type="transmembrane region" description="Helical" evidence="1">
    <location>
        <begin position="407"/>
        <end position="436"/>
    </location>
</feature>
<evidence type="ECO:0000313" key="3">
    <source>
        <dbReference type="Proteomes" id="UP001259832"/>
    </source>
</evidence>
<feature type="transmembrane region" description="Helical" evidence="1">
    <location>
        <begin position="113"/>
        <end position="137"/>
    </location>
</feature>
<feature type="transmembrane region" description="Helical" evidence="1">
    <location>
        <begin position="972"/>
        <end position="996"/>
    </location>
</feature>
<feature type="transmembrane region" description="Helical" evidence="1">
    <location>
        <begin position="456"/>
        <end position="480"/>
    </location>
</feature>
<feature type="transmembrane region" description="Helical" evidence="1">
    <location>
        <begin position="143"/>
        <end position="164"/>
    </location>
</feature>
<feature type="transmembrane region" description="Helical" evidence="1">
    <location>
        <begin position="1222"/>
        <end position="1244"/>
    </location>
</feature>
<feature type="transmembrane region" description="Helical" evidence="1">
    <location>
        <begin position="606"/>
        <end position="631"/>
    </location>
</feature>
<comment type="caution">
    <text evidence="2">The sequence shown here is derived from an EMBL/GenBank/DDBJ whole genome shotgun (WGS) entry which is preliminary data.</text>
</comment>
<dbReference type="EMBL" id="JASMQC010000001">
    <property type="protein sequence ID" value="KAK1948513.1"/>
    <property type="molecule type" value="Genomic_DNA"/>
</dbReference>
<feature type="transmembrane region" description="Helical" evidence="1">
    <location>
        <begin position="1189"/>
        <end position="1210"/>
    </location>
</feature>
<feature type="transmembrane region" description="Helical" evidence="1">
    <location>
        <begin position="923"/>
        <end position="952"/>
    </location>
</feature>
<keyword evidence="1" id="KW-0812">Transmembrane</keyword>
<name>A0AAD9H2H9_9STRA</name>
<feature type="transmembrane region" description="Helical" evidence="1">
    <location>
        <begin position="1439"/>
        <end position="1468"/>
    </location>
</feature>
<gene>
    <name evidence="2" type="ORF">P3T76_000802</name>
</gene>
<proteinExistence type="predicted"/>
<feature type="transmembrane region" description="Helical" evidence="1">
    <location>
        <begin position="1090"/>
        <end position="1110"/>
    </location>
</feature>
<keyword evidence="1" id="KW-1133">Transmembrane helix</keyword>
<feature type="transmembrane region" description="Helical" evidence="1">
    <location>
        <begin position="574"/>
        <end position="594"/>
    </location>
</feature>
<reference evidence="2" key="1">
    <citation type="submission" date="2023-08" db="EMBL/GenBank/DDBJ databases">
        <title>Reference Genome Resource for the Citrus Pathogen Phytophthora citrophthora.</title>
        <authorList>
            <person name="Moller H."/>
            <person name="Coetzee B."/>
            <person name="Rose L.J."/>
            <person name="Van Niekerk J.M."/>
        </authorList>
    </citation>
    <scope>NUCLEOTIDE SEQUENCE</scope>
    <source>
        <strain evidence="2">STE-U-9442</strain>
    </source>
</reference>
<sequence>MNAFMVPVAKLVRLYRVTQVEFRGEYSTQRVQALFNYHDCATTLRVLLVLVGMPVPCFLLITIVDSVPLRPISEGIHSSLLFFIRAFVYFWIASIGALWQFKHTVPPAPLTNVKIVVYGAIIAVITITVMYSLTLAIGYPLPFGIVTVSPVWSCLLLAPFVSWMKNARKDPIVWSMLMNLLKIMVCQESLIFIYPTYFYLFTTIPDSGKTAFSLLLPVMKLILRGAMAKTVVHLNDEIPLMVVLNVDLFSALFSTYCMQSSPSVKTTCVLMAADVLQICMSLYDIELVVQRMRVLKKERGVIQAVKVQGKIQSSTPELDVLHSTKRRESDARASASSLFAMLQESKHRLSQTIQTNGVSLKPKTRRKPGLLRKIAPVLAEFGDDMETNRDSASTIIEHQYVRELQKVLYIAEFVVLVNYVEVVIPVIFSAYLFTMYHLPNRVYYEQMADMDEKRLYAALFNVLLYAGLQLASLVGITFVLWHRLQISVFRQLAFVLDKQWARAQVFLFMWVLYNVQASLQHFVLANLFVSMNAFMVPVAKLVRLYRVTQVEFRGEYSTQRVQALFNYHDCATTLRVLLVLVGMPVPCFLLITIVDSVPLRPISEGIHSSLLFFIRAFVSFWIASIAAYWQFKHMVPPAPLTNVKIVVYGAIIAVITITVMYSLTLAIGYPLPFGIVTVSPAWTCLLLTPFVSWMKNARKDPILWPMLMNLLKIMVCQESLIFIYPTYFYLFTTIPDSGKTAFSLLLPVMKLILRGAMAKTVVHLNDEIPLVVVLNVDLFSALFSTYCMQSSPSVKTTCVLMAADVLQICMSLYDIELVVQRMKKQSGVVQAVEVQGKLQVSMSKADVLRSAKSASNLLGIAQESKRRLLQTILLPNRISSTPKNILLRKIAPVLAEFGDDMETNRDSASTIIEHQYVRELQKVLYIAEFVVLVNYVEVVIPVIFSAYLFTMYHLPNRVYYEQMADMDEKRLYAALFNVLLYAGLQLASLVGITFVLWHRLQISVFRQLAFVLDKQWARAQVFLFMWVLYNVQASLQHFVLANLFVSMNAFMVPVAKLVRLYRVTQVEFRGEYSTQRVQALFNYHDCATTLRVLLVLVGMPVPCFLLITIVDSVPLRPISEGIHSSLLFFIRAFVSFWIASIAAYWQFKHMVPPAPLTNVKIVVYGAIIAVITITVMYSLTLAIGYPLPFGIVTVSPAWTCLLLTPFVSWMKNARKDPILWPMLMNLLKIMVCQESLIFIYPTYFYLFTTIPDSGKTAFSLLLPVMKLILRGAMAKTVVHLNDEIPLVVVLNVDLFSALFSTYCMQSSPSVKTTCVLMAADVLQICMSLYDIELVVQRMKKQSGVVQAVEVQGKLQVSMSKADVLRSAKSASNLLGIAQESKRRLLQTILLPNRISSTPKNILLRKIAPVLAEFGDDMETNRDSASTIIEHQYVRELQKVLYIAEFVVLVNYVEVVIPVIFSAYLFTMYHLPNRVYYEQMADMDEKRLYAALFNVLLYAGLQLASLVGITFVLWHRLQISVFRQLAFVLDKQWTQVQGWFILLPCNISVGSVNYLHHIEELTAVDFVTLGSDYTFKFKWLQQSSS</sequence>